<name>A0A371BGJ8_9SPHN</name>
<dbReference type="EMBL" id="QRGP01000001">
    <property type="protein sequence ID" value="RDV06481.1"/>
    <property type="molecule type" value="Genomic_DNA"/>
</dbReference>
<evidence type="ECO:0000313" key="3">
    <source>
        <dbReference type="Proteomes" id="UP000263833"/>
    </source>
</evidence>
<dbReference type="AlphaFoldDB" id="A0A371BGJ8"/>
<keyword evidence="1" id="KW-0732">Signal</keyword>
<dbReference type="Pfam" id="PF10978">
    <property type="entry name" value="DUF2785"/>
    <property type="match status" value="1"/>
</dbReference>
<dbReference type="OrthoDB" id="7619731at2"/>
<comment type="caution">
    <text evidence="2">The sequence shown here is derived from an EMBL/GenBank/DDBJ whole genome shotgun (WGS) entry which is preliminary data.</text>
</comment>
<dbReference type="InterPro" id="IPR021247">
    <property type="entry name" value="DUF2785"/>
</dbReference>
<sequence length="308" mass="33475">MEDRMRTIGLALLACTMFVVASPDVAFAAKVETCAPLGKSKAALQALKRAGWQIDDEAERHRFVLALADCNGAPDPEIRDGLAFEATQHLLRKGLINDATLAQLSGKLQAQLVELDKSGFRRSFAALNLSEIARTDRVKAWMTPEQRAQMVTAAVDYMRSIKDYRGFDKVGGYRHAVAHTADLMMQLALNPAVDKEDLARMRNAIAVQVAPASASYITGEPERLARPILFMAQRGAFTDQEWTQWLAQFAGPGALGSWDNAFQSEAGLARRHNVTAFLSAIYVNAQASGADALKSLAAGAMEALKKLP</sequence>
<evidence type="ECO:0000313" key="2">
    <source>
        <dbReference type="EMBL" id="RDV06481.1"/>
    </source>
</evidence>
<accession>A0A371BGJ8</accession>
<feature type="signal peptide" evidence="1">
    <location>
        <begin position="1"/>
        <end position="21"/>
    </location>
</feature>
<keyword evidence="3" id="KW-1185">Reference proteome</keyword>
<gene>
    <name evidence="2" type="ORF">DXH95_03395</name>
</gene>
<organism evidence="2 3">
    <name type="scientific">Sphingorhabdus pulchriflava</name>
    <dbReference type="NCBI Taxonomy" id="2292257"/>
    <lineage>
        <taxon>Bacteria</taxon>
        <taxon>Pseudomonadati</taxon>
        <taxon>Pseudomonadota</taxon>
        <taxon>Alphaproteobacteria</taxon>
        <taxon>Sphingomonadales</taxon>
        <taxon>Sphingomonadaceae</taxon>
        <taxon>Sphingorhabdus</taxon>
    </lineage>
</organism>
<evidence type="ECO:0000256" key="1">
    <source>
        <dbReference type="SAM" id="SignalP"/>
    </source>
</evidence>
<proteinExistence type="predicted"/>
<reference evidence="3" key="1">
    <citation type="submission" date="2018-08" db="EMBL/GenBank/DDBJ databases">
        <authorList>
            <person name="Kim S.-J."/>
            <person name="Jung G.-Y."/>
        </authorList>
    </citation>
    <scope>NUCLEOTIDE SEQUENCE [LARGE SCALE GENOMIC DNA]</scope>
    <source>
        <strain evidence="3">GY_G</strain>
    </source>
</reference>
<protein>
    <submittedName>
        <fullName evidence="2">DUF2785 domain-containing protein</fullName>
    </submittedName>
</protein>
<dbReference type="Proteomes" id="UP000263833">
    <property type="component" value="Unassembled WGS sequence"/>
</dbReference>
<feature type="chain" id="PRO_5016720287" evidence="1">
    <location>
        <begin position="22"/>
        <end position="308"/>
    </location>
</feature>